<feature type="domain" description="Carrier" evidence="7">
    <location>
        <begin position="3641"/>
        <end position="3717"/>
    </location>
</feature>
<dbReference type="GO" id="GO:0016874">
    <property type="term" value="F:ligase activity"/>
    <property type="evidence" value="ECO:0007669"/>
    <property type="project" value="UniProtKB-KW"/>
</dbReference>
<accession>A0A3N2QAP4</accession>
<feature type="compositionally biased region" description="Low complexity" evidence="6">
    <location>
        <begin position="3608"/>
        <end position="3630"/>
    </location>
</feature>
<evidence type="ECO:0000256" key="1">
    <source>
        <dbReference type="ARBA" id="ARBA00004924"/>
    </source>
</evidence>
<dbReference type="Pfam" id="PF00501">
    <property type="entry name" value="AMP-binding"/>
    <property type="match status" value="3"/>
</dbReference>
<gene>
    <name evidence="8" type="ORF">SODALDRAFT_342663</name>
</gene>
<dbReference type="InterPro" id="IPR036736">
    <property type="entry name" value="ACP-like_sf"/>
</dbReference>
<dbReference type="Gene3D" id="3.30.559.10">
    <property type="entry name" value="Chloramphenicol acetyltransferase-like domain"/>
    <property type="match status" value="6"/>
</dbReference>
<feature type="region of interest" description="Disordered" evidence="6">
    <location>
        <begin position="3596"/>
        <end position="3630"/>
    </location>
</feature>
<dbReference type="InterPro" id="IPR045851">
    <property type="entry name" value="AMP-bd_C_sf"/>
</dbReference>
<dbReference type="Gene3D" id="3.40.50.12780">
    <property type="entry name" value="N-terminal domain of ligase-like"/>
    <property type="match status" value="3"/>
</dbReference>
<protein>
    <submittedName>
        <fullName evidence="8">N-(5-amino-5-carboxypentanoyl)-L-cysteinyl-D-valine synthase</fullName>
    </submittedName>
</protein>
<dbReference type="InterPro" id="IPR001242">
    <property type="entry name" value="Condensation_dom"/>
</dbReference>
<feature type="domain" description="Carrier" evidence="7">
    <location>
        <begin position="1999"/>
        <end position="2075"/>
    </location>
</feature>
<dbReference type="SUPFAM" id="SSF52777">
    <property type="entry name" value="CoA-dependent acyltransferases"/>
    <property type="match status" value="12"/>
</dbReference>
<evidence type="ECO:0000256" key="4">
    <source>
        <dbReference type="ARBA" id="ARBA00022598"/>
    </source>
</evidence>
<evidence type="ECO:0000256" key="2">
    <source>
        <dbReference type="ARBA" id="ARBA00022450"/>
    </source>
</evidence>
<evidence type="ECO:0000313" key="9">
    <source>
        <dbReference type="Proteomes" id="UP000272025"/>
    </source>
</evidence>
<dbReference type="STRING" id="1314773.A0A3N2QAP4"/>
<dbReference type="FunFam" id="3.40.50.12780:FF:000024">
    <property type="entry name" value="Nonribosomal siderophore peptide synthase SidC"/>
    <property type="match status" value="2"/>
</dbReference>
<dbReference type="SUPFAM" id="SSF47336">
    <property type="entry name" value="ACP-like"/>
    <property type="match status" value="6"/>
</dbReference>
<keyword evidence="4" id="KW-0436">Ligase</keyword>
<dbReference type="InterPro" id="IPR020806">
    <property type="entry name" value="PKS_PP-bd"/>
</dbReference>
<dbReference type="GO" id="GO:0031169">
    <property type="term" value="P:ferrichrome biosynthetic process"/>
    <property type="evidence" value="ECO:0007669"/>
    <property type="project" value="UniProtKB-ARBA"/>
</dbReference>
<feature type="region of interest" description="Disordered" evidence="6">
    <location>
        <begin position="4187"/>
        <end position="4213"/>
    </location>
</feature>
<dbReference type="InterPro" id="IPR006162">
    <property type="entry name" value="Ppantetheine_attach_site"/>
</dbReference>
<comment type="pathway">
    <text evidence="1">Siderophore biosynthesis.</text>
</comment>
<dbReference type="GO" id="GO:0005737">
    <property type="term" value="C:cytoplasm"/>
    <property type="evidence" value="ECO:0007669"/>
    <property type="project" value="TreeGrafter"/>
</dbReference>
<dbReference type="GeneID" id="39581575"/>
<evidence type="ECO:0000256" key="6">
    <source>
        <dbReference type="SAM" id="MobiDB-lite"/>
    </source>
</evidence>
<sequence>MYTSGSTGTPKGVGIPHGAATQSLLAHDRHIPGFQRFLQFASPTFDVSVFEVFFPLFRGCTIVSCDRATMLDDLPGIMRRLNVDACELTPTVAASLLRTRANVPSLKLLLTIGEMLTEPVVKEFGSNETRPSILWGMYGPTEAAIHCTLQVAFSGDSSHRVIGGPLDTVSCFVVKIPKEDNNYSIDIVPVGEIGELVVGGYQLARDYLNRPDQTHQAFIDSPYGRLYRTGDKGRIRPDGTLECLGRISDGQVKLRGQRIELGEVEHAAMRAPECRAAAAMVIESILIVFCLLEQGATSAELQFGVSTSCRRWLPSFMVPGDVVVLTEFPTLASGKVDQKKLRSQYTTHSRNVEVSLDQADANTLEGKVASLFSKIIGTPFTPTTPFSTHGVDSLAAIRLASALRENEISATYLDILSSRSVSGLCDRIQNRDRTKDSPTMNGPVLATSMPNIDELLSMDASLRSMGDEIEGFDRCTPLQNSMLTETSDNDATYYNVVEFDFPASCSPLLIRSHLQQLALANDILRSGFVPCGPGFVRVIFKELKDGCLEIMDDLDPSLENWQVDLLHPFQVGISRAEQESRRRVLFRMHHAIYDGWTLDILIQDLTSLLEGRTPNPRRQFKDVSTFCHTLSSAILDSSRSFWADYLLGWQRTDYPRLMSRPSGKSGSMAVSRKLSISPDTLNRTATRSGWNPQVLFQAGAAFLWSAILGAQDVVIGSASSGRTIPVAGIENIMGPCIATLPLRINFGALRSVADLLKSIQVANRSSLEHGVLPLLDIRKAAGIPPGETLYDLLFVYQQSLYSAERRSSPLRELSHHDSLETKLLLEVEPTDDSFVCQITYHADAISPEQAEVMIQELDHICQHFLSQPMSQVSDAGHCLPARLKSLFNLRPSAYSGCPDLASSFEQTASNAPNSPAICFANAIFETSADVETISYAELNQRSNQVAWYLRHHHGAEGGVVGVIMEKSIMLYVAILGALKAGYGYLPLLPTTPIDRMRFILEQAPVKACLVDRETSALLLNAGFSSCSLVYPQQVDLSTFPLSNPGRNVVGSNTAFVIYTSGTTGTPKGIAVTHLNITSNLDALASIYPADSQARLLQLCSQAFDVSVFEIFFTWTIGGCLCSGTHDNLFVDLEHSIRLLDCTHLSLTPTVAALIDPRRVPKVQFLVTAGEPMTSTVAQKWMGHLFQGYGPAETTNICSVKRMAEGDYINHLGFVLPNTSALVLAPDTLNPVPLGAFGEFCFGGDQVARGYLNLPDLTSTKFVDHPEFGRIYRSGDMGRMLSDGSLLVLGRMDGQVKLRGQRVETGEIDTIITSSGIAASSASLIFRYTESSPEQLVAFYVPGNLNIHTGGLLVLDDALTASNQALFELLESRLPSYMIPTYLIPVSEIPRTSSGKVNRARLLCDFRECTQEDLNNAVASSAKSSASKQKDDENWTEAEEHIARSVSGVLNTPLDGLSRWQSLFAVGLDSITAISVSRSLESEFQRRIPISSILRHPSIARLARLMEAQTPAESTSEHIPQRPEFFDAAHVNQIKESFAAVGKDIDTILPCAPLQEAMLSTTSDSYSNQLVLRLNASVNTVQSSWDQVVQRHAILRTCFMTTSDFRYPIVQVVLSSWEISWTVSECETLEEATQTAKRGVPDALDSQIPPYSLELFKMDGETHLIFSCHHAVYDGESMHILLEEVEALVRGETLLPAPCPEPVLRHILTLPESTVDFWKRHFQGFRALTPTTRRFKTDTMTEKPAPDGLPPQPYRNRISTPLSDVLKTARSTGTSLLAVTQAIWAISLRLLRGESDVCFGNVLSGRTIPIHGIHRLASPCFNTIPLRTEVSSSMLVNELLRELQSLNSDLLTYQFTPLRLIQKLVSSRSEPLFDTILLLQPTRRTRDASVWEVVEDRGAMDVPLVCEIVPDPANDSVEVCLHSTGREFTLDSLPALAGLVGHVAERIVLHPASIIPERSDLPNELQLSLPKLPTIQLLDQGLEPRKSHPLPLRHQDEENEAWTPLEKRIRAVLSQLSGTVEQQIGRHTTIFQLGLDSINAVQVAALLRQDGLKISALDVMRLPSCASLAEKVAQSERDESESQPRYDIKDFQASVTTTVQRRVRNVYAVEKVLPCTPLQCGMLADFIQSQGHDYFNYVAFVLRDGITPSEVQNSWAKLFQHRFILRTGFTSVQSPHTTFAMVVYSPNIPLPVESYSGQDRPFNEAKWKLDSAHRALRSLELPPWRVAIAAQGHQTTMYLAIHHALYDADSLQRLLHDLGRVLKGQELQAETCPEDALSLILGAALDDGDSKQYWEQMASRTTLNRFPTLTPLIERSGQLLTEASVSRQRFSQLQQCAKTAGVSIQSLIHAAWTRVLAAYVGEDDVVFGAVLSGRNTHISDAFLPCINTVPIIARNEASNADLIDQMARYNTQLAAHQYSPLSRIQKWLGHPSTRLFDTLVVYQKLSSSVPSELPWKKVHDEGRLDYTLSLEIEPSLDDTIDVRISFRTDVLPRDQAIVILHQFDAILEDLAQYPTATESELWRRHPELMSISPPVEPEIPSSEVFLHESVETAARQTPTRVALEFVTGFQGEIPQKESWTFQDLDHMGNRVANLLASRVTGRGIVALHFDKCPEAFFSILGVLKAGCAFLALDPSAPKARKKFILEDSKAVALLVQSDSLDFRPSQPVIQVGSMSLAQASQEPVHLDPPLHKTDTCYCLYTSGTTGTPKGCEITHENTVQAMKAFQRLFEGHWDDDSKWLQFASFHFDVSVLEQYWSWSVGIPLIAAPRDLILDDIAATIRRLEITHLDLTPSLARLLDPKDVPSLGKGVFITGGEALKQEILDVWGPQEVIYNAYGPTEATIGVTMYQRVPQNGRASNIGRQFDNVGSYVFHPGTEIPVLSGAVGELCVSGKLVGKGYLNRPELTAERFPNLKEFNERVYRTGDLVRRLHNGCFDFLGRSDDQVKLRGQRLEIGEINHAIRSGVTDIHDVATMVSKHPKVDKDLLVSFVTSGQAPHPGSTLEVRNGPLTSELRQSVLRACRDKLPGYMVPSHIFEISYIPLSVNNKADMKTLTQLFKSLSPEHLLQLSQVPRRTSDAPQTDIQRAVLSVIREFTGLSGDVMSLSSNLFQLGLDSISSLRLGALFRDRGSITVSPSTILRNPVLSDLAEALSTHRTTDNIGATQEAKQRIQAFGHRFRIFVLQELRLDQDDIEYIAPCTPLQEGMLSRSLSQADEAYFVTFRLQLQEMVSLDRLRMAWEKLVSSHSILRTRFVETPSGFAQAAIRSTCFEWDDFVLDDGHEDDVDTVVSQSRSRWIERNRQSVTAPLKFLSVHRPGGRQLVVHIFHGLYDGISFDSMLKWVAKEYSGQQHSMVAPFVDALPHGPLRNFDFSRSFWSKHLGNCSFEALPKTMRGAGNHVSVRRTFAADGLDVVRKQSNTTMQSIVLGLWSTILGRCFTVGAATGVVISGRAIDIRQSEDIIGPLFNTLPFYADVKHHNWESLVKRCHDYLTTTLEFQHTPLRSIQKWCSGGRAVFDNLFVFQVDPATTPETDYPWTVVDDFAASDYPLAFEATLEADNTLHIHIAAHDNLRTEPDLEVLIDEIGEILTLVTTGDVGKLSPGSEALSDEGSPFTSPNTTNPSSTDSFTSPSTDISPPELAISIFEWTEPCLTLRKEIAALAKLPVESVSEHSPMLELGLDSIDLVSLSARLKKQGLGITTSQLVKSRTIAEMSKILGHAQVVGEGGKAGVAFDELKVQLWEAVGSSGLNIDMATVEAVLPPTPLQESMMADMLESDFERYFNHDILEVASHVNVQMLSDAWLKVVQRSPILRTTFVQLENVQVQQTFCQVVLKELPPRIRSCPFADKEDIDSVISEHRQYIREQKGRRGLLQLTFAEAKGHTCLVLSMAHVLYDGWSLALLHQDVAAAYQDIIIERPPVEPTLRLLLDSADDQCRRFWTQYLTGGRPSLVPESPSTRESTAGRRAHFAEAASTVDLGKVLSFCRENALSLQVVGQACWSAVLASRLSALDVVFGVVLSGRDTEEAQGVMFPTMNTVAVRCVLHGSARSFLGYLQETMADIHQHQRYPLRQAQVAAKQTPGRLFNTLFLLQKQPEAGVSPAGQEKVPLLTSVGGSATADFAISVELEAVGNGGLIWRVAGQDSFVGQDDVTQILHQLDRVMEYFIEPVDQNLLQFQGGQISICGLPPFTMDDGTRSGNGPELSSPAEGNRTVEDTPWSETETAIRAVVAEVAGIPTEAVCKGATCYQLGLDSISTIKVSSILRKRGIHLGVRQLLAASSVSSMATMADKAAAAGGAASDNDHKRQECDIPDRINVRDILEEAGLDNDQVDEVFPALPMQVYMMTAWQNSHGQVFYPEFKYRVCIPVTLDALRSAWSRLVGMERMLRTCLVATEDRELPFLQALLKPDAHGSLLPSPVVMPGSDHKVEEAADAACGPLVRLGLTPRDDGLWEVRLRIHHALYDAVSLAQVMRRFGELLAENDDEGMASTSKMSTWKRFVAHHSSPDVQASRREFWTEYLGGIRNAVDERAGGPSRRVSCFRRSAVADVAGLYTACSQSGIGLPSLLFAAVAKVLHGQGGGRRKDKDVVLGIYYANRNWNNDGDDENDHGLEAGSYPTLNLLPVKVSMEGSPSLMRVAEQIQRDLHLITSPVNATVGLWEVKDWTGVTVDVFVNFINTPLEGGRSDLETTWIEQVSGAGPDMEEAEDRAAETTQTREWDSLCVKKNAVRDAFPESVDVEASVREGALDLGVFGPESRISWVGVEELVDRIGLMLIDSD</sequence>
<dbReference type="PANTHER" id="PTHR45527:SF1">
    <property type="entry name" value="FATTY ACID SYNTHASE"/>
    <property type="match status" value="1"/>
</dbReference>
<dbReference type="CDD" id="cd05918">
    <property type="entry name" value="A_NRPS_SidN3_like"/>
    <property type="match status" value="2"/>
</dbReference>
<feature type="domain" description="Carrier" evidence="7">
    <location>
        <begin position="1432"/>
        <end position="1509"/>
    </location>
</feature>
<keyword evidence="9" id="KW-1185">Reference proteome</keyword>
<dbReference type="Gene3D" id="3.30.300.30">
    <property type="match status" value="3"/>
</dbReference>
<name>A0A3N2QAP4_SODAK</name>
<dbReference type="Pfam" id="PF00550">
    <property type="entry name" value="PP-binding"/>
    <property type="match status" value="6"/>
</dbReference>
<dbReference type="InterPro" id="IPR000873">
    <property type="entry name" value="AMP-dep_synth/lig_dom"/>
</dbReference>
<dbReference type="PROSITE" id="PS00012">
    <property type="entry name" value="PHOSPHOPANTETHEINE"/>
    <property type="match status" value="3"/>
</dbReference>
<feature type="domain" description="Carrier" evidence="7">
    <location>
        <begin position="4211"/>
        <end position="4287"/>
    </location>
</feature>
<dbReference type="InterPro" id="IPR023213">
    <property type="entry name" value="CAT-like_dom_sf"/>
</dbReference>
<comment type="similarity">
    <text evidence="5">Belongs to the NRP synthetase family.</text>
</comment>
<dbReference type="SMART" id="SM00823">
    <property type="entry name" value="PKS_PP"/>
    <property type="match status" value="5"/>
</dbReference>
<dbReference type="FunFam" id="3.30.300.30:FF:000033">
    <property type="entry name" value="Nonribosomal siderophore peptide synthase SidC"/>
    <property type="match status" value="1"/>
</dbReference>
<dbReference type="Pfam" id="PF00668">
    <property type="entry name" value="Condensation"/>
    <property type="match status" value="6"/>
</dbReference>
<evidence type="ECO:0000256" key="3">
    <source>
        <dbReference type="ARBA" id="ARBA00022553"/>
    </source>
</evidence>
<dbReference type="NCBIfam" id="NF003417">
    <property type="entry name" value="PRK04813.1"/>
    <property type="match status" value="3"/>
</dbReference>
<dbReference type="RefSeq" id="XP_028471628.1">
    <property type="nucleotide sequence ID" value="XM_028613097.1"/>
</dbReference>
<keyword evidence="3" id="KW-0597">Phosphoprotein</keyword>
<dbReference type="InterPro" id="IPR042099">
    <property type="entry name" value="ANL_N_sf"/>
</dbReference>
<dbReference type="PROSITE" id="PS00455">
    <property type="entry name" value="AMP_BINDING"/>
    <property type="match status" value="1"/>
</dbReference>
<dbReference type="GO" id="GO:0043041">
    <property type="term" value="P:amino acid activation for nonribosomal peptide biosynthetic process"/>
    <property type="evidence" value="ECO:0007669"/>
    <property type="project" value="TreeGrafter"/>
</dbReference>
<dbReference type="NCBIfam" id="TIGR01733">
    <property type="entry name" value="AA-adenyl-dom"/>
    <property type="match status" value="2"/>
</dbReference>
<evidence type="ECO:0000313" key="8">
    <source>
        <dbReference type="EMBL" id="ROT43822.1"/>
    </source>
</evidence>
<keyword evidence="2" id="KW-0596">Phosphopantetheine</keyword>
<dbReference type="OrthoDB" id="416786at2759"/>
<dbReference type="SUPFAM" id="SSF56801">
    <property type="entry name" value="Acetyl-CoA synthetase-like"/>
    <property type="match status" value="3"/>
</dbReference>
<dbReference type="GO" id="GO:0010106">
    <property type="term" value="P:cellular response to iron ion starvation"/>
    <property type="evidence" value="ECO:0007669"/>
    <property type="project" value="UniProtKB-ARBA"/>
</dbReference>
<dbReference type="Proteomes" id="UP000272025">
    <property type="component" value="Unassembled WGS sequence"/>
</dbReference>
<dbReference type="CDD" id="cd19542">
    <property type="entry name" value="CT_NRPS-like"/>
    <property type="match status" value="1"/>
</dbReference>
<dbReference type="InterPro" id="IPR009081">
    <property type="entry name" value="PP-bd_ACP"/>
</dbReference>
<dbReference type="EMBL" id="ML119051">
    <property type="protein sequence ID" value="ROT43822.1"/>
    <property type="molecule type" value="Genomic_DNA"/>
</dbReference>
<dbReference type="Gene3D" id="1.10.1200.10">
    <property type="entry name" value="ACP-like"/>
    <property type="match status" value="6"/>
</dbReference>
<dbReference type="PANTHER" id="PTHR45527">
    <property type="entry name" value="NONRIBOSOMAL PEPTIDE SYNTHETASE"/>
    <property type="match status" value="1"/>
</dbReference>
<dbReference type="FunFam" id="3.30.300.30:FF:000015">
    <property type="entry name" value="Nonribosomal peptide synthase SidD"/>
    <property type="match status" value="1"/>
</dbReference>
<dbReference type="PROSITE" id="PS50075">
    <property type="entry name" value="CARRIER"/>
    <property type="match status" value="6"/>
</dbReference>
<proteinExistence type="inferred from homology"/>
<reference evidence="8 9" key="1">
    <citation type="journal article" date="2018" name="Mol. Ecol.">
        <title>The obligate alkalophilic soda-lake fungus Sodiomyces alkalinus has shifted to a protein diet.</title>
        <authorList>
            <person name="Grum-Grzhimaylo A.A."/>
            <person name="Falkoski D.L."/>
            <person name="van den Heuvel J."/>
            <person name="Valero-Jimenez C.A."/>
            <person name="Min B."/>
            <person name="Choi I.G."/>
            <person name="Lipzen A."/>
            <person name="Daum C.G."/>
            <person name="Aanen D.K."/>
            <person name="Tsang A."/>
            <person name="Henrissat B."/>
            <person name="Bilanenko E.N."/>
            <person name="de Vries R.P."/>
            <person name="van Kan J.A.L."/>
            <person name="Grigoriev I.V."/>
            <person name="Debets A.J.M."/>
        </authorList>
    </citation>
    <scope>NUCLEOTIDE SEQUENCE [LARGE SCALE GENOMIC DNA]</scope>
    <source>
        <strain evidence="8 9">F11</strain>
    </source>
</reference>
<evidence type="ECO:0000256" key="5">
    <source>
        <dbReference type="ARBA" id="ARBA00029454"/>
    </source>
</evidence>
<organism evidence="8 9">
    <name type="scientific">Sodiomyces alkalinus (strain CBS 110278 / VKM F-3762 / F11)</name>
    <name type="common">Alkaliphilic filamentous fungus</name>
    <dbReference type="NCBI Taxonomy" id="1314773"/>
    <lineage>
        <taxon>Eukaryota</taxon>
        <taxon>Fungi</taxon>
        <taxon>Dikarya</taxon>
        <taxon>Ascomycota</taxon>
        <taxon>Pezizomycotina</taxon>
        <taxon>Sordariomycetes</taxon>
        <taxon>Hypocreomycetidae</taxon>
        <taxon>Glomerellales</taxon>
        <taxon>Plectosphaerellaceae</taxon>
        <taxon>Sodiomyces</taxon>
    </lineage>
</organism>
<dbReference type="InterPro" id="IPR020845">
    <property type="entry name" value="AMP-binding_CS"/>
</dbReference>
<dbReference type="GO" id="GO:0031177">
    <property type="term" value="F:phosphopantetheine binding"/>
    <property type="evidence" value="ECO:0007669"/>
    <property type="project" value="InterPro"/>
</dbReference>
<feature type="domain" description="Carrier" evidence="7">
    <location>
        <begin position="359"/>
        <end position="432"/>
    </location>
</feature>
<feature type="domain" description="Carrier" evidence="7">
    <location>
        <begin position="3077"/>
        <end position="3154"/>
    </location>
</feature>
<dbReference type="Gene3D" id="3.30.559.30">
    <property type="entry name" value="Nonribosomal peptide synthetase, condensation domain"/>
    <property type="match status" value="6"/>
</dbReference>
<evidence type="ECO:0000259" key="7">
    <source>
        <dbReference type="PROSITE" id="PS50075"/>
    </source>
</evidence>
<dbReference type="InterPro" id="IPR010071">
    <property type="entry name" value="AA_adenyl_dom"/>
</dbReference>